<keyword evidence="1" id="KW-1185">Reference proteome</keyword>
<reference evidence="2" key="2">
    <citation type="submission" date="2019-10" db="EMBL/GenBank/DDBJ databases">
        <authorList>
            <consortium name="NCBI Genome Project"/>
        </authorList>
    </citation>
    <scope>NUCLEOTIDE SEQUENCE</scope>
    <source>
        <strain evidence="2">NI907</strain>
    </source>
</reference>
<accession>A0A6P8ATX8</accession>
<dbReference type="GeneID" id="41964752"/>
<protein>
    <submittedName>
        <fullName evidence="2">Uncharacterized protein</fullName>
    </submittedName>
</protein>
<proteinExistence type="predicted"/>
<dbReference type="RefSeq" id="XP_030978357.1">
    <property type="nucleotide sequence ID" value="XM_031129844.1"/>
</dbReference>
<dbReference type="KEGG" id="pgri:PgNI_09863"/>
<dbReference type="AlphaFoldDB" id="A0A6P8ATX8"/>
<dbReference type="Proteomes" id="UP000515153">
    <property type="component" value="Unplaced"/>
</dbReference>
<reference evidence="2" key="3">
    <citation type="submission" date="2025-08" db="UniProtKB">
        <authorList>
            <consortium name="RefSeq"/>
        </authorList>
    </citation>
    <scope>IDENTIFICATION</scope>
    <source>
        <strain evidence="2">NI907</strain>
    </source>
</reference>
<evidence type="ECO:0000313" key="2">
    <source>
        <dbReference type="RefSeq" id="XP_030978357.1"/>
    </source>
</evidence>
<name>A0A6P8ATX8_PYRGI</name>
<organism evidence="1 2">
    <name type="scientific">Pyricularia grisea</name>
    <name type="common">Crabgrass-specific blast fungus</name>
    <name type="synonym">Magnaporthe grisea</name>
    <dbReference type="NCBI Taxonomy" id="148305"/>
    <lineage>
        <taxon>Eukaryota</taxon>
        <taxon>Fungi</taxon>
        <taxon>Dikarya</taxon>
        <taxon>Ascomycota</taxon>
        <taxon>Pezizomycotina</taxon>
        <taxon>Sordariomycetes</taxon>
        <taxon>Sordariomycetidae</taxon>
        <taxon>Magnaporthales</taxon>
        <taxon>Pyriculariaceae</taxon>
        <taxon>Pyricularia</taxon>
    </lineage>
</organism>
<sequence length="60" mass="7056">MRHVTLRASILPSWQVAKVYCTYLPTQVGNYIENYLAIWQGWPLMPAIYPYRCRYNTASS</sequence>
<reference evidence="2" key="1">
    <citation type="journal article" date="2019" name="Mol. Biol. Evol.">
        <title>Blast fungal genomes show frequent chromosomal changes, gene gains and losses, and effector gene turnover.</title>
        <authorList>
            <person name="Gomez Luciano L.B."/>
            <person name="Jason Tsai I."/>
            <person name="Chuma I."/>
            <person name="Tosa Y."/>
            <person name="Chen Y.H."/>
            <person name="Li J.Y."/>
            <person name="Li M.Y."/>
            <person name="Jade Lu M.Y."/>
            <person name="Nakayashiki H."/>
            <person name="Li W.H."/>
        </authorList>
    </citation>
    <scope>NUCLEOTIDE SEQUENCE</scope>
    <source>
        <strain evidence="2">NI907</strain>
    </source>
</reference>
<evidence type="ECO:0000313" key="1">
    <source>
        <dbReference type="Proteomes" id="UP000515153"/>
    </source>
</evidence>
<gene>
    <name evidence="2" type="ORF">PgNI_09863</name>
</gene>